<dbReference type="STRING" id="1111738.GCA_000427905_00674"/>
<proteinExistence type="predicted"/>
<name>A0A2W4J9J8_9PSEU</name>
<organism evidence="1">
    <name type="scientific">Thermocrispum agreste</name>
    <dbReference type="NCBI Taxonomy" id="37925"/>
    <lineage>
        <taxon>Bacteria</taxon>
        <taxon>Bacillati</taxon>
        <taxon>Actinomycetota</taxon>
        <taxon>Actinomycetes</taxon>
        <taxon>Pseudonocardiales</taxon>
        <taxon>Pseudonocardiaceae</taxon>
        <taxon>Thermocrispum</taxon>
    </lineage>
</organism>
<evidence type="ECO:0000313" key="1">
    <source>
        <dbReference type="EMBL" id="PZM95644.1"/>
    </source>
</evidence>
<dbReference type="AlphaFoldDB" id="A0A2W4J9J8"/>
<gene>
    <name evidence="1" type="ORF">DIU77_12070</name>
</gene>
<dbReference type="EMBL" id="QGUI01000457">
    <property type="protein sequence ID" value="PZM95644.1"/>
    <property type="molecule type" value="Genomic_DNA"/>
</dbReference>
<sequence>MVVLAWFRRRKGKQKQGVLRKATSNDFAHLEAWAASRRGVEAYFEPRTHVTEATVVLVAHDGEWTRRRVDSLESLQKFGAKRSIPVYEVNRVGYPKRMREYTQRMKAQRKRDGQV</sequence>
<protein>
    <submittedName>
        <fullName evidence="1">Oxidoreductase</fullName>
    </submittedName>
</protein>
<comment type="caution">
    <text evidence="1">The sequence shown here is derived from an EMBL/GenBank/DDBJ whole genome shotgun (WGS) entry which is preliminary data.</text>
</comment>
<reference evidence="1" key="1">
    <citation type="submission" date="2018-05" db="EMBL/GenBank/DDBJ databases">
        <authorList>
            <person name="Lanie J.A."/>
            <person name="Ng W.-L."/>
            <person name="Kazmierczak K.M."/>
            <person name="Andrzejewski T.M."/>
            <person name="Davidsen T.M."/>
            <person name="Wayne K.J."/>
            <person name="Tettelin H."/>
            <person name="Glass J.I."/>
            <person name="Rusch D."/>
            <person name="Podicherti R."/>
            <person name="Tsui H.-C.T."/>
            <person name="Winkler M.E."/>
        </authorList>
    </citation>
    <scope>NUCLEOTIDE SEQUENCE</scope>
    <source>
        <strain evidence="1">ZC4RG45</strain>
    </source>
</reference>
<accession>A0A2W4J9J8</accession>